<sequence>MSESQPKTPLWLFFDECMSPRVEERLREFYQHDYAPKCTSSEYDFRTLHLTDFTRAGEDDPEWLQKLGDEPDWVVVSVDYGRDRKKPRLPLLCEELGRTYVLLSPDLRPYLRQKQSLVEVWRMLKLVPFLPKGSRVKLRPRNIKGDVKVFQLVVYSPGKRDNWELIHQWCSRNEIPLAPIQ</sequence>
<reference evidence="2 3" key="1">
    <citation type="submission" date="2018-05" db="EMBL/GenBank/DDBJ databases">
        <title>Coraliomargarita sinensis sp. nov., isolated from a marine solar saltern.</title>
        <authorList>
            <person name="Zhou L.Y."/>
        </authorList>
    </citation>
    <scope>NUCLEOTIDE SEQUENCE [LARGE SCALE GENOMIC DNA]</scope>
    <source>
        <strain evidence="2 3">WN38</strain>
    </source>
</reference>
<gene>
    <name evidence="2" type="ORF">DDZ13_06485</name>
</gene>
<dbReference type="InParanoid" id="A0A317ZKV8"/>
<dbReference type="InterPro" id="IPR041375">
    <property type="entry name" value="VapC45_PIN-like"/>
</dbReference>
<dbReference type="Pfam" id="PF18478">
    <property type="entry name" value="PIN_10"/>
    <property type="match status" value="1"/>
</dbReference>
<evidence type="ECO:0000259" key="1">
    <source>
        <dbReference type="Pfam" id="PF18478"/>
    </source>
</evidence>
<evidence type="ECO:0000313" key="3">
    <source>
        <dbReference type="Proteomes" id="UP000247099"/>
    </source>
</evidence>
<keyword evidence="3" id="KW-1185">Reference proteome</keyword>
<feature type="domain" description="VapC45 PIN like" evidence="1">
    <location>
        <begin position="12"/>
        <end position="80"/>
    </location>
</feature>
<proteinExistence type="predicted"/>
<dbReference type="AlphaFoldDB" id="A0A317ZKV8"/>
<accession>A0A317ZKV8</accession>
<dbReference type="Proteomes" id="UP000247099">
    <property type="component" value="Unassembled WGS sequence"/>
</dbReference>
<evidence type="ECO:0000313" key="2">
    <source>
        <dbReference type="EMBL" id="PXA04807.1"/>
    </source>
</evidence>
<dbReference type="RefSeq" id="WP_110130613.1">
    <property type="nucleotide sequence ID" value="NZ_QHJQ01000003.1"/>
</dbReference>
<comment type="caution">
    <text evidence="2">The sequence shown here is derived from an EMBL/GenBank/DDBJ whole genome shotgun (WGS) entry which is preliminary data.</text>
</comment>
<name>A0A317ZKV8_9BACT</name>
<organism evidence="2 3">
    <name type="scientific">Coraliomargarita sinensis</name>
    <dbReference type="NCBI Taxonomy" id="2174842"/>
    <lineage>
        <taxon>Bacteria</taxon>
        <taxon>Pseudomonadati</taxon>
        <taxon>Verrucomicrobiota</taxon>
        <taxon>Opitutia</taxon>
        <taxon>Puniceicoccales</taxon>
        <taxon>Coraliomargaritaceae</taxon>
        <taxon>Coraliomargarita</taxon>
    </lineage>
</organism>
<dbReference type="EMBL" id="QHJQ01000003">
    <property type="protein sequence ID" value="PXA04807.1"/>
    <property type="molecule type" value="Genomic_DNA"/>
</dbReference>
<protein>
    <recommendedName>
        <fullName evidence="1">VapC45 PIN like domain-containing protein</fullName>
    </recommendedName>
</protein>